<dbReference type="PROSITE" id="PS51645">
    <property type="entry name" value="PHR_CRY_ALPHA_BETA"/>
    <property type="match status" value="1"/>
</dbReference>
<gene>
    <name evidence="2" type="ORF">VOLCADRAFT_119073</name>
</gene>
<feature type="domain" description="Photolyase/cryptochrome alpha/beta" evidence="1">
    <location>
        <begin position="69"/>
        <end position="128"/>
    </location>
</feature>
<reference evidence="2 3" key="1">
    <citation type="journal article" date="2010" name="Science">
        <title>Genomic analysis of organismal complexity in the multicellular green alga Volvox carteri.</title>
        <authorList>
            <person name="Prochnik S.E."/>
            <person name="Umen J."/>
            <person name="Nedelcu A.M."/>
            <person name="Hallmann A."/>
            <person name="Miller S.M."/>
            <person name="Nishii I."/>
            <person name="Ferris P."/>
            <person name="Kuo A."/>
            <person name="Mitros T."/>
            <person name="Fritz-Laylin L.K."/>
            <person name="Hellsten U."/>
            <person name="Chapman J."/>
            <person name="Simakov O."/>
            <person name="Rensing S.A."/>
            <person name="Terry A."/>
            <person name="Pangilinan J."/>
            <person name="Kapitonov V."/>
            <person name="Jurka J."/>
            <person name="Salamov A."/>
            <person name="Shapiro H."/>
            <person name="Schmutz J."/>
            <person name="Grimwood J."/>
            <person name="Lindquist E."/>
            <person name="Lucas S."/>
            <person name="Grigoriev I.V."/>
            <person name="Schmitt R."/>
            <person name="Kirk D."/>
            <person name="Rokhsar D.S."/>
        </authorList>
    </citation>
    <scope>NUCLEOTIDE SEQUENCE [LARGE SCALE GENOMIC DNA]</scope>
    <source>
        <strain evidence="3">f. Nagariensis / Eve</strain>
    </source>
</reference>
<accession>D8U9U9</accession>
<dbReference type="SUPFAM" id="SSF52425">
    <property type="entry name" value="Cryptochrome/photolyase, N-terminal domain"/>
    <property type="match status" value="1"/>
</dbReference>
<name>D8U9U9_VOLCA</name>
<proteinExistence type="predicted"/>
<sequence>MVILSKGSSLIETAEFMRNTFIADPKRFTPLSTHKYNTHILRSMKNGRAQMHKAARGAEVLAGTTQVKSLGLWWLRRDLRTADNEALTGACRQADAVLPVFCFDPRAVQPRREAPEGLGVPKLGPLRC</sequence>
<dbReference type="OrthoDB" id="435881at2759"/>
<dbReference type="InterPro" id="IPR014729">
    <property type="entry name" value="Rossmann-like_a/b/a_fold"/>
</dbReference>
<dbReference type="GeneID" id="9616737"/>
<keyword evidence="3" id="KW-1185">Reference proteome</keyword>
<dbReference type="InParanoid" id="D8U9U9"/>
<protein>
    <recommendedName>
        <fullName evidence="1">Photolyase/cryptochrome alpha/beta domain-containing protein</fullName>
    </recommendedName>
</protein>
<organism evidence="3">
    <name type="scientific">Volvox carteri f. nagariensis</name>
    <dbReference type="NCBI Taxonomy" id="3068"/>
    <lineage>
        <taxon>Eukaryota</taxon>
        <taxon>Viridiplantae</taxon>
        <taxon>Chlorophyta</taxon>
        <taxon>core chlorophytes</taxon>
        <taxon>Chlorophyceae</taxon>
        <taxon>CS clade</taxon>
        <taxon>Chlamydomonadales</taxon>
        <taxon>Volvocaceae</taxon>
        <taxon>Volvox</taxon>
    </lineage>
</organism>
<dbReference type="KEGG" id="vcn:VOLCADRAFT_119073"/>
<evidence type="ECO:0000313" key="3">
    <source>
        <dbReference type="Proteomes" id="UP000001058"/>
    </source>
</evidence>
<dbReference type="Proteomes" id="UP000001058">
    <property type="component" value="Unassembled WGS sequence"/>
</dbReference>
<dbReference type="InterPro" id="IPR036155">
    <property type="entry name" value="Crypto/Photolyase_N_sf"/>
</dbReference>
<dbReference type="InterPro" id="IPR006050">
    <property type="entry name" value="DNA_photolyase_N"/>
</dbReference>
<dbReference type="RefSeq" id="XP_002955403.1">
    <property type="nucleotide sequence ID" value="XM_002955357.1"/>
</dbReference>
<dbReference type="Gene3D" id="3.40.50.620">
    <property type="entry name" value="HUPs"/>
    <property type="match status" value="1"/>
</dbReference>
<evidence type="ECO:0000313" key="2">
    <source>
        <dbReference type="EMBL" id="EFJ43474.1"/>
    </source>
</evidence>
<evidence type="ECO:0000259" key="1">
    <source>
        <dbReference type="PROSITE" id="PS51645"/>
    </source>
</evidence>
<dbReference type="AlphaFoldDB" id="D8U9U9"/>
<feature type="non-terminal residue" evidence="2">
    <location>
        <position position="128"/>
    </location>
</feature>
<dbReference type="Pfam" id="PF00875">
    <property type="entry name" value="DNA_photolyase"/>
    <property type="match status" value="1"/>
</dbReference>
<dbReference type="EMBL" id="GL378372">
    <property type="protein sequence ID" value="EFJ43474.1"/>
    <property type="molecule type" value="Genomic_DNA"/>
</dbReference>